<dbReference type="HOGENOM" id="CLU_1245390_0_0_1"/>
<dbReference type="EMBL" id="HE797390">
    <property type="protein sequence ID" value="CCM06555.1"/>
    <property type="molecule type" value="Genomic_DNA"/>
</dbReference>
<feature type="region of interest" description="Disordered" evidence="1">
    <location>
        <begin position="55"/>
        <end position="77"/>
    </location>
</feature>
<sequence>MLTPAQPPQIPIPRGASLNVHWAQTPPSRPPAQGLRPRCPPAGCGTNLKLCGRGVDGGDTPDRRESPLASIAHKPSGPSLSVARELAVPKGCTRFEDGQPDTGLSRAASRAAPATRSWKAATACAASALAVMPLHPASARSANPTRLHTLLLQYPPRPDSLPTSVERGAARSTPCMRGGSDASGWLISIGSRPYLSASAAGAGQRGLGPRLGPETFVVQMLG</sequence>
<keyword evidence="3" id="KW-1185">Reference proteome</keyword>
<protein>
    <submittedName>
        <fullName evidence="2">Uncharacterized protein</fullName>
    </submittedName>
</protein>
<dbReference type="GeneID" id="24101455"/>
<accession>J4GXH1</accession>
<dbReference type="Proteomes" id="UP000006352">
    <property type="component" value="Unassembled WGS sequence"/>
</dbReference>
<proteinExistence type="predicted"/>
<evidence type="ECO:0000256" key="1">
    <source>
        <dbReference type="SAM" id="MobiDB-lite"/>
    </source>
</evidence>
<dbReference type="RefSeq" id="XP_012185838.1">
    <property type="nucleotide sequence ID" value="XM_012330448.1"/>
</dbReference>
<dbReference type="InParanoid" id="J4GXH1"/>
<name>J4GXH1_9APHY</name>
<evidence type="ECO:0000313" key="2">
    <source>
        <dbReference type="EMBL" id="CCM06555.1"/>
    </source>
</evidence>
<reference evidence="2 3" key="1">
    <citation type="journal article" date="2012" name="Appl. Environ. Microbiol.">
        <title>Short-read sequencing for genomic analysis of the brown rot fungus Fibroporia radiculosa.</title>
        <authorList>
            <person name="Tang J.D."/>
            <person name="Perkins A.D."/>
            <person name="Sonstegard T.S."/>
            <person name="Schroeder S.G."/>
            <person name="Burgess S.C."/>
            <person name="Diehl S.V."/>
        </authorList>
    </citation>
    <scope>NUCLEOTIDE SEQUENCE [LARGE SCALE GENOMIC DNA]</scope>
    <source>
        <strain evidence="2 3">TFFH 294</strain>
    </source>
</reference>
<organism evidence="2 3">
    <name type="scientific">Fibroporia radiculosa</name>
    <dbReference type="NCBI Taxonomy" id="599839"/>
    <lineage>
        <taxon>Eukaryota</taxon>
        <taxon>Fungi</taxon>
        <taxon>Dikarya</taxon>
        <taxon>Basidiomycota</taxon>
        <taxon>Agaricomycotina</taxon>
        <taxon>Agaricomycetes</taxon>
        <taxon>Polyporales</taxon>
        <taxon>Fibroporiaceae</taxon>
        <taxon>Fibroporia</taxon>
    </lineage>
</organism>
<evidence type="ECO:0000313" key="3">
    <source>
        <dbReference type="Proteomes" id="UP000006352"/>
    </source>
</evidence>
<dbReference type="AlphaFoldDB" id="J4GXH1"/>
<gene>
    <name evidence="2" type="ORF">FIBRA_08830</name>
</gene>